<keyword evidence="1" id="KW-1133">Transmembrane helix</keyword>
<dbReference type="AlphaFoldDB" id="A0ABD3JST5"/>
<keyword evidence="1" id="KW-0812">Transmembrane</keyword>
<comment type="caution">
    <text evidence="2">The sequence shown here is derived from an EMBL/GenBank/DDBJ whole genome shotgun (WGS) entry which is preliminary data.</text>
</comment>
<evidence type="ECO:0000313" key="2">
    <source>
        <dbReference type="EMBL" id="KAL3730068.1"/>
    </source>
</evidence>
<proteinExistence type="predicted"/>
<keyword evidence="3" id="KW-1185">Reference proteome</keyword>
<dbReference type="EMBL" id="JBJKBG010000007">
    <property type="protein sequence ID" value="KAL3730068.1"/>
    <property type="molecule type" value="Genomic_DNA"/>
</dbReference>
<gene>
    <name evidence="2" type="ORF">ACJRO7_027124</name>
</gene>
<dbReference type="Proteomes" id="UP001634007">
    <property type="component" value="Unassembled WGS sequence"/>
</dbReference>
<reference evidence="2 3" key="1">
    <citation type="submission" date="2024-11" db="EMBL/GenBank/DDBJ databases">
        <title>Chromosome-level genome assembly of Eucalyptus globulus Labill. provides insights into its genome evolution.</title>
        <authorList>
            <person name="Li X."/>
        </authorList>
    </citation>
    <scope>NUCLEOTIDE SEQUENCE [LARGE SCALE GENOMIC DNA]</scope>
    <source>
        <strain evidence="2">CL2024</strain>
        <tissue evidence="2">Fresh tender leaves</tissue>
    </source>
</reference>
<organism evidence="2 3">
    <name type="scientific">Eucalyptus globulus</name>
    <name type="common">Tasmanian blue gum</name>
    <dbReference type="NCBI Taxonomy" id="34317"/>
    <lineage>
        <taxon>Eukaryota</taxon>
        <taxon>Viridiplantae</taxon>
        <taxon>Streptophyta</taxon>
        <taxon>Embryophyta</taxon>
        <taxon>Tracheophyta</taxon>
        <taxon>Spermatophyta</taxon>
        <taxon>Magnoliopsida</taxon>
        <taxon>eudicotyledons</taxon>
        <taxon>Gunneridae</taxon>
        <taxon>Pentapetalae</taxon>
        <taxon>rosids</taxon>
        <taxon>malvids</taxon>
        <taxon>Myrtales</taxon>
        <taxon>Myrtaceae</taxon>
        <taxon>Myrtoideae</taxon>
        <taxon>Eucalypteae</taxon>
        <taxon>Eucalyptus</taxon>
    </lineage>
</organism>
<evidence type="ECO:0008006" key="4">
    <source>
        <dbReference type="Google" id="ProtNLM"/>
    </source>
</evidence>
<name>A0ABD3JST5_EUCGL</name>
<accession>A0ABD3JST5</accession>
<keyword evidence="1" id="KW-0472">Membrane</keyword>
<evidence type="ECO:0000256" key="1">
    <source>
        <dbReference type="SAM" id="Phobius"/>
    </source>
</evidence>
<feature type="transmembrane region" description="Helical" evidence="1">
    <location>
        <begin position="21"/>
        <end position="45"/>
    </location>
</feature>
<evidence type="ECO:0000313" key="3">
    <source>
        <dbReference type="Proteomes" id="UP001634007"/>
    </source>
</evidence>
<sequence>MEVQRQQRYDPESNRGAGKTVDRVMACVNLVPIGGAIAVVLFILLSEALGHPLQKVRVASLSLSLPSTPSPPPSSTISGNWSVALSVKNHMPLWRRLSWDHAQVMLFYRGEFVAGTFLQGFCLPSGGKTTVETGAAAFSREVKDRVAQAIAKDSEDGGVMELELRLLNSDGDWRDWSDWDSFVCHGLKVGFSSQNQSQVGSLLSCSTHKCA</sequence>
<protein>
    <recommendedName>
        <fullName evidence="4">Late embryogenesis abundant protein LEA-2 subgroup domain-containing protein</fullName>
    </recommendedName>
</protein>